<accession>A0ACB9ZBC8</accession>
<comment type="caution">
    <text evidence="1">The sequence shown here is derived from an EMBL/GenBank/DDBJ whole genome shotgun (WGS) entry which is preliminary data.</text>
</comment>
<reference evidence="1 2" key="1">
    <citation type="journal article" date="2022" name="New Phytol.">
        <title>Ecological generalism drives hyperdiversity of secondary metabolite gene clusters in xylarialean endophytes.</title>
        <authorList>
            <person name="Franco M.E.E."/>
            <person name="Wisecaver J.H."/>
            <person name="Arnold A.E."/>
            <person name="Ju Y.M."/>
            <person name="Slot J.C."/>
            <person name="Ahrendt S."/>
            <person name="Moore L.P."/>
            <person name="Eastman K.E."/>
            <person name="Scott K."/>
            <person name="Konkel Z."/>
            <person name="Mondo S.J."/>
            <person name="Kuo A."/>
            <person name="Hayes R.D."/>
            <person name="Haridas S."/>
            <person name="Andreopoulos B."/>
            <person name="Riley R."/>
            <person name="LaButti K."/>
            <person name="Pangilinan J."/>
            <person name="Lipzen A."/>
            <person name="Amirebrahimi M."/>
            <person name="Yan J."/>
            <person name="Adam C."/>
            <person name="Keymanesh K."/>
            <person name="Ng V."/>
            <person name="Louie K."/>
            <person name="Northen T."/>
            <person name="Drula E."/>
            <person name="Henrissat B."/>
            <person name="Hsieh H.M."/>
            <person name="Youens-Clark K."/>
            <person name="Lutzoni F."/>
            <person name="Miadlikowska J."/>
            <person name="Eastwood D.C."/>
            <person name="Hamelin R.C."/>
            <person name="Grigoriev I.V."/>
            <person name="U'Ren J.M."/>
        </authorList>
    </citation>
    <scope>NUCLEOTIDE SEQUENCE [LARGE SCALE GENOMIC DNA]</scope>
    <source>
        <strain evidence="1 2">CBS 119005</strain>
    </source>
</reference>
<sequence>MRVLPIVNKARKPKFELHLTIYDLNNVPLVAGTSTIKWHLPNSIHGEHRGRTAKCSIDKINHRVVYNYSKIVPLRISIDRNNNLSDCPIEFEVLQEFPMIQGSRDEKISLGAVRLNLSEYVEESENFPRRSMGMSRIGASLEHAREKVGNGLSHRRQSSSKSAGGPSVLVGSSPPSATAVPHPEENDVVDEEAEEGIVRRYLMQDSKINSTLKIGILMVQIDGERTFVAPPLKTAPMFGGIAGIMTGSEQIQVEPPSEDGSVAGGGSGNKNSNSLSKSRDASELQDMYRRSLAASWACQPGELPADECIEDIFSGGDGWSDSTRPPPKATTTPRRRSSRRSQAGSVSSAHSNNSNNSHSGSGSASGDEASAAANDGTLRPSDIHRIRRHLRNHSGASDRSSSAATLIGGAARPASGSESGHTTRQHSYQQHYRAASGGGGSSSNKLPHHHKEDDGGSHDSRDGLRSRSESMASLAPTLGSDRGREGLFRRPKEVDEYEEREDLVAWKLPESVA</sequence>
<proteinExistence type="predicted"/>
<gene>
    <name evidence="1" type="ORF">F4820DRAFT_411380</name>
</gene>
<organism evidence="1 2">
    <name type="scientific">Hypoxylon rubiginosum</name>
    <dbReference type="NCBI Taxonomy" id="110542"/>
    <lineage>
        <taxon>Eukaryota</taxon>
        <taxon>Fungi</taxon>
        <taxon>Dikarya</taxon>
        <taxon>Ascomycota</taxon>
        <taxon>Pezizomycotina</taxon>
        <taxon>Sordariomycetes</taxon>
        <taxon>Xylariomycetidae</taxon>
        <taxon>Xylariales</taxon>
        <taxon>Hypoxylaceae</taxon>
        <taxon>Hypoxylon</taxon>
    </lineage>
</organism>
<keyword evidence="2" id="KW-1185">Reference proteome</keyword>
<dbReference type="EMBL" id="MU393441">
    <property type="protein sequence ID" value="KAI4868070.1"/>
    <property type="molecule type" value="Genomic_DNA"/>
</dbReference>
<evidence type="ECO:0000313" key="2">
    <source>
        <dbReference type="Proteomes" id="UP001497700"/>
    </source>
</evidence>
<dbReference type="Proteomes" id="UP001497700">
    <property type="component" value="Unassembled WGS sequence"/>
</dbReference>
<protein>
    <submittedName>
        <fullName evidence="1">N-terminal C2 in EEIG1 and EHBP1 proteins-domain-containing protein</fullName>
    </submittedName>
</protein>
<evidence type="ECO:0000313" key="1">
    <source>
        <dbReference type="EMBL" id="KAI4868070.1"/>
    </source>
</evidence>
<name>A0ACB9ZBC8_9PEZI</name>